<keyword evidence="3" id="KW-1185">Reference proteome</keyword>
<dbReference type="AlphaFoldDB" id="A0A9X4RMZ8"/>
<feature type="transmembrane region" description="Helical" evidence="1">
    <location>
        <begin position="136"/>
        <end position="157"/>
    </location>
</feature>
<keyword evidence="1" id="KW-1133">Transmembrane helix</keyword>
<keyword evidence="1" id="KW-0472">Membrane</keyword>
<evidence type="ECO:0000313" key="2">
    <source>
        <dbReference type="EMBL" id="MDG4476723.1"/>
    </source>
</evidence>
<feature type="transmembrane region" description="Helical" evidence="1">
    <location>
        <begin position="51"/>
        <end position="72"/>
    </location>
</feature>
<name>A0A9X4RMZ8_9BACT</name>
<organism evidence="2 3">
    <name type="scientific">Thiovibrio frasassiensis</name>
    <dbReference type="NCBI Taxonomy" id="2984131"/>
    <lineage>
        <taxon>Bacteria</taxon>
        <taxon>Pseudomonadati</taxon>
        <taxon>Thermodesulfobacteriota</taxon>
        <taxon>Desulfobulbia</taxon>
        <taxon>Desulfobulbales</taxon>
        <taxon>Thiovibrionaceae</taxon>
        <taxon>Thiovibrio</taxon>
    </lineage>
</organism>
<evidence type="ECO:0000313" key="3">
    <source>
        <dbReference type="Proteomes" id="UP001154240"/>
    </source>
</evidence>
<reference evidence="2" key="2">
    <citation type="submission" date="2022-10" db="EMBL/GenBank/DDBJ databases">
        <authorList>
            <person name="Aronson H.S."/>
        </authorList>
    </citation>
    <scope>NUCLEOTIDE SEQUENCE</scope>
    <source>
        <strain evidence="2">RS19-109</strain>
    </source>
</reference>
<dbReference type="EMBL" id="JAPHEH010000001">
    <property type="protein sequence ID" value="MDG4476723.1"/>
    <property type="molecule type" value="Genomic_DNA"/>
</dbReference>
<protein>
    <submittedName>
        <fullName evidence="2">Uncharacterized protein</fullName>
    </submittedName>
</protein>
<sequence>MFLNPWSLALTLCSLVVLGLGAVAGKTAVRVLRFWEPGSDSNQQIRLENEIWLSSTLVAYGLGLQIITLILFVLAADQFCQVIVGAMCATGALLANPYGMPALLVKLFGVFFYGLWILLHQLDIRSEQYPLVRIKYLTLLLLLPMLILDVALQTLYIAGIKPDIITSCCAVVFSESTGGGTNLLSGYSPQGLLVAFIVSIIGLVILGRGLLERWQPWLAGLYAAGWLWFFGLSLVVITTVISSYVYAMPYHKCPFCILKPEYHYFGFALYGTLIPATFFGASAAFAGLVRGKGGLAGVVERYQQLAMKLSLFLLLLFSGLSFYHYLKYLIGGGEG</sequence>
<feature type="transmembrane region" description="Helical" evidence="1">
    <location>
        <begin position="309"/>
        <end position="326"/>
    </location>
</feature>
<feature type="transmembrane region" description="Helical" evidence="1">
    <location>
        <begin position="192"/>
        <end position="211"/>
    </location>
</feature>
<keyword evidence="1" id="KW-0812">Transmembrane</keyword>
<feature type="transmembrane region" description="Helical" evidence="1">
    <location>
        <begin position="104"/>
        <end position="124"/>
    </location>
</feature>
<dbReference type="RefSeq" id="WP_307633688.1">
    <property type="nucleotide sequence ID" value="NZ_JAPHEH010000001.1"/>
</dbReference>
<dbReference type="Proteomes" id="UP001154240">
    <property type="component" value="Unassembled WGS sequence"/>
</dbReference>
<feature type="transmembrane region" description="Helical" evidence="1">
    <location>
        <begin position="223"/>
        <end position="247"/>
    </location>
</feature>
<proteinExistence type="predicted"/>
<accession>A0A9X4RMZ8</accession>
<gene>
    <name evidence="2" type="ORF">OLX77_11220</name>
</gene>
<evidence type="ECO:0000256" key="1">
    <source>
        <dbReference type="SAM" id="Phobius"/>
    </source>
</evidence>
<comment type="caution">
    <text evidence="2">The sequence shown here is derived from an EMBL/GenBank/DDBJ whole genome shotgun (WGS) entry which is preliminary data.</text>
</comment>
<reference evidence="2" key="1">
    <citation type="journal article" date="2022" name="bioRxiv">
        <title>Thiovibrio frasassiensisgen. nov., sp. nov., an autotrophic, elemental sulfur disproportionating bacterium isolated from sulfidic karst sediment, and proposal of Thiovibrionaceae fam. nov.</title>
        <authorList>
            <person name="Aronson H."/>
            <person name="Thomas C."/>
            <person name="Bhattacharyya M."/>
            <person name="Eckstein S."/>
            <person name="Jensen S."/>
            <person name="Barco R."/>
            <person name="Macalady J."/>
            <person name="Amend J."/>
        </authorList>
    </citation>
    <scope>NUCLEOTIDE SEQUENCE</scope>
    <source>
        <strain evidence="2">RS19-109</strain>
    </source>
</reference>
<feature type="transmembrane region" description="Helical" evidence="1">
    <location>
        <begin position="267"/>
        <end position="289"/>
    </location>
</feature>